<organism evidence="1 2">
    <name type="scientific">Leptospira weilii str. Ecochallenge</name>
    <dbReference type="NCBI Taxonomy" id="1049986"/>
    <lineage>
        <taxon>Bacteria</taxon>
        <taxon>Pseudomonadati</taxon>
        <taxon>Spirochaetota</taxon>
        <taxon>Spirochaetia</taxon>
        <taxon>Leptospirales</taxon>
        <taxon>Leptospiraceae</taxon>
        <taxon>Leptospira</taxon>
    </lineage>
</organism>
<evidence type="ECO:0000313" key="1">
    <source>
        <dbReference type="EMBL" id="EMY12465.1"/>
    </source>
</evidence>
<reference evidence="1 2" key="1">
    <citation type="submission" date="2013-02" db="EMBL/GenBank/DDBJ databases">
        <authorList>
            <person name="Harkins D.M."/>
            <person name="Durkin A.S."/>
            <person name="Brinkac L.M."/>
            <person name="Haft D.H."/>
            <person name="Selengut J.D."/>
            <person name="Sanka R."/>
            <person name="DePew J."/>
            <person name="Purushe J."/>
            <person name="Haake D.A."/>
            <person name="Matsunaga J."/>
            <person name="Vinetz J.M."/>
            <person name="Sutton G.G."/>
            <person name="Nierman W.C."/>
            <person name="Fouts D.E."/>
        </authorList>
    </citation>
    <scope>NUCLEOTIDE SEQUENCE [LARGE SCALE GENOMIC DNA]</scope>
    <source>
        <strain evidence="1 2">Ecochallenge</strain>
    </source>
</reference>
<accession>N1U8P6</accession>
<evidence type="ECO:0000313" key="2">
    <source>
        <dbReference type="Proteomes" id="UP000012249"/>
    </source>
</evidence>
<comment type="caution">
    <text evidence="1">The sequence shown here is derived from an EMBL/GenBank/DDBJ whole genome shotgun (WGS) entry which is preliminary data.</text>
</comment>
<name>N1U8P6_9LEPT</name>
<protein>
    <submittedName>
        <fullName evidence="1">Uncharacterized protein</fullName>
    </submittedName>
</protein>
<dbReference type="AlphaFoldDB" id="N1U8P6"/>
<dbReference type="Proteomes" id="UP000012249">
    <property type="component" value="Unassembled WGS sequence"/>
</dbReference>
<sequence>MSEESEFYKNAFLNSGGKILPLESFDFSDKKTYLSWMHFWERAFVFL</sequence>
<proteinExistence type="predicted"/>
<dbReference type="EMBL" id="AHMI02000295">
    <property type="protein sequence ID" value="EMY12465.1"/>
    <property type="molecule type" value="Genomic_DNA"/>
</dbReference>
<gene>
    <name evidence="1" type="ORF">LEP1GSC043_3852</name>
</gene>